<dbReference type="Gene3D" id="2.60.120.920">
    <property type="match status" value="1"/>
</dbReference>
<keyword evidence="4" id="KW-1185">Reference proteome</keyword>
<dbReference type="InterPro" id="IPR006573">
    <property type="entry name" value="NHR_dom"/>
</dbReference>
<proteinExistence type="predicted"/>
<feature type="compositionally biased region" description="Polar residues" evidence="1">
    <location>
        <begin position="716"/>
        <end position="727"/>
    </location>
</feature>
<dbReference type="Proteomes" id="UP000553632">
    <property type="component" value="Unassembled WGS sequence"/>
</dbReference>
<dbReference type="InterPro" id="IPR043136">
    <property type="entry name" value="B30.2/SPRY_sf"/>
</dbReference>
<feature type="compositionally biased region" description="Low complexity" evidence="1">
    <location>
        <begin position="682"/>
        <end position="710"/>
    </location>
</feature>
<comment type="caution">
    <text evidence="3">The sequence shown here is derived from an EMBL/GenBank/DDBJ whole genome shotgun (WGS) entry which is preliminary data.</text>
</comment>
<dbReference type="PANTHER" id="PTHR12429:SF8">
    <property type="entry name" value="NEURALIZED-LIKE PROTEIN 2"/>
    <property type="match status" value="1"/>
</dbReference>
<dbReference type="GO" id="GO:0061630">
    <property type="term" value="F:ubiquitin protein ligase activity"/>
    <property type="evidence" value="ECO:0007669"/>
    <property type="project" value="TreeGrafter"/>
</dbReference>
<organism evidence="3 4">
    <name type="scientific">Perkinsus olseni</name>
    <name type="common">Perkinsus atlanticus</name>
    <dbReference type="NCBI Taxonomy" id="32597"/>
    <lineage>
        <taxon>Eukaryota</taxon>
        <taxon>Sar</taxon>
        <taxon>Alveolata</taxon>
        <taxon>Perkinsozoa</taxon>
        <taxon>Perkinsea</taxon>
        <taxon>Perkinsida</taxon>
        <taxon>Perkinsidae</taxon>
        <taxon>Perkinsus</taxon>
    </lineage>
</organism>
<dbReference type="PANTHER" id="PTHR12429">
    <property type="entry name" value="NEURALIZED"/>
    <property type="match status" value="1"/>
</dbReference>
<gene>
    <name evidence="3" type="ORF">FOZ63_030348</name>
</gene>
<sequence>MPMGGNSRQPPDLVAALVGVQGLKGEAEQLEVINKLAEAKATLMKAMETLISIRPSLTSDSDKACVDGVLRGLVEDGERVQLLLRLDRLSHAWEEEKASKGSGRSTSDPQIPSNGWKSESIGDEHGTLVDMMPSPPSDFKAAGNDEEERPPSEGEREEVPPSDEPSASRVPDHQVESAGRQDGVVETVNEGRGEADENVEGNGHPDSVESPPKDTPAEEKAAGQSVADESVLSVPKGTISFELSESDEGKDMISEDLESSVFPKADTNGRVSDISSSALVDEAGSVVSYSGDAMPIIMRPSGAPRQGGSRFTVEACPEGGIELSAISYLKIGNRPCAEVASPVQTRREFLSPLSRDPAGPADVLVVMENPARSFLLRGAFEYYDQARVVDVSPRVLPYDMRSTVKITVLNLDSSSVVGAEVRLAGKLVPSEIMTVTGRSVPDGDPPCTEVTLSIPPIEEQQRQGADVSMSIIGRAGNVAEAADCVRLYRPMVFEPVVKGSRVKLEEDGTVAVRKTGINNAVVFSKYPIKRLPRSVRLPCGGVYYSITVTRAATAMKTFAFGLTTIDPSQTANLPSLHVEEDAMGTLAPKPGESATGFCSLLIGYDPVRLWVSVGDSIGLLFSFDRVAVFQNGVLRVEVHLDDDEAPLLRGHMAGDWWAVVDVLGKVSGVRLNGEDEEPPDPLTLMSSSSSPSLAAPPSAAAAATATPSVPDCEMAPSSQPSYADNSGVVISNGFNGTGFRMPPHPNREAEPHYDMHTLNHLPDTIMAGHRLWVFYRMQISRSASSQYCWMAASSPADAFMSPPTGWSDRWMTATVARDWRKSEYRPNEK</sequence>
<name>A0A7J6R1N8_PEROL</name>
<feature type="compositionally biased region" description="Polar residues" evidence="1">
    <location>
        <begin position="102"/>
        <end position="117"/>
    </location>
</feature>
<feature type="compositionally biased region" description="Basic and acidic residues" evidence="1">
    <location>
        <begin position="149"/>
        <end position="159"/>
    </location>
</feature>
<feature type="region of interest" description="Disordered" evidence="1">
    <location>
        <begin position="94"/>
        <end position="233"/>
    </location>
</feature>
<dbReference type="Pfam" id="PF07177">
    <property type="entry name" value="Neuralized"/>
    <property type="match status" value="1"/>
</dbReference>
<feature type="domain" description="NHR" evidence="2">
    <location>
        <begin position="497"/>
        <end position="671"/>
    </location>
</feature>
<dbReference type="AlphaFoldDB" id="A0A7J6R1N8"/>
<reference evidence="3 4" key="1">
    <citation type="submission" date="2020-04" db="EMBL/GenBank/DDBJ databases">
        <title>Perkinsus olseni comparative genomics.</title>
        <authorList>
            <person name="Bogema D.R."/>
        </authorList>
    </citation>
    <scope>NUCLEOTIDE SEQUENCE [LARGE SCALE GENOMIC DNA]</scope>
    <source>
        <strain evidence="3 4">ATCC PRA-207</strain>
    </source>
</reference>
<dbReference type="EMBL" id="JABANO010028794">
    <property type="protein sequence ID" value="KAF4714604.1"/>
    <property type="molecule type" value="Genomic_DNA"/>
</dbReference>
<protein>
    <recommendedName>
        <fullName evidence="2">NHR domain-containing protein</fullName>
    </recommendedName>
</protein>
<evidence type="ECO:0000313" key="4">
    <source>
        <dbReference type="Proteomes" id="UP000553632"/>
    </source>
</evidence>
<accession>A0A7J6R1N8</accession>
<feature type="region of interest" description="Disordered" evidence="1">
    <location>
        <begin position="671"/>
        <end position="727"/>
    </location>
</feature>
<dbReference type="InterPro" id="IPR037962">
    <property type="entry name" value="Neuralized"/>
</dbReference>
<evidence type="ECO:0000313" key="3">
    <source>
        <dbReference type="EMBL" id="KAF4714604.1"/>
    </source>
</evidence>
<feature type="non-terminal residue" evidence="3">
    <location>
        <position position="1"/>
    </location>
</feature>
<evidence type="ECO:0000256" key="1">
    <source>
        <dbReference type="SAM" id="MobiDB-lite"/>
    </source>
</evidence>
<feature type="compositionally biased region" description="Basic and acidic residues" evidence="1">
    <location>
        <begin position="211"/>
        <end position="221"/>
    </location>
</feature>
<evidence type="ECO:0000259" key="2">
    <source>
        <dbReference type="Pfam" id="PF07177"/>
    </source>
</evidence>